<keyword evidence="3" id="KW-1185">Reference proteome</keyword>
<reference evidence="2 3" key="1">
    <citation type="submission" date="2019-02" db="EMBL/GenBank/DDBJ databases">
        <title>Opniocepnalus argus genome.</title>
        <authorList>
            <person name="Zhou C."/>
            <person name="Xiao S."/>
        </authorList>
    </citation>
    <scope>NUCLEOTIDE SEQUENCE [LARGE SCALE GENOMIC DNA]</scope>
    <source>
        <strain evidence="2">OARG1902GOOAL</strain>
        <tissue evidence="2">Muscle</tissue>
    </source>
</reference>
<feature type="region of interest" description="Disordered" evidence="1">
    <location>
        <begin position="1"/>
        <end position="29"/>
    </location>
</feature>
<dbReference type="AlphaFoldDB" id="A0A6G1Q8L3"/>
<proteinExistence type="predicted"/>
<protein>
    <submittedName>
        <fullName evidence="2">Uncharacterized protein</fullName>
    </submittedName>
</protein>
<dbReference type="Proteomes" id="UP000503349">
    <property type="component" value="Chromosome 14"/>
</dbReference>
<accession>A0A6G1Q8L3</accession>
<feature type="compositionally biased region" description="Basic and acidic residues" evidence="1">
    <location>
        <begin position="42"/>
        <end position="51"/>
    </location>
</feature>
<feature type="compositionally biased region" description="Basic and acidic residues" evidence="1">
    <location>
        <begin position="19"/>
        <end position="29"/>
    </location>
</feature>
<evidence type="ECO:0000313" key="3">
    <source>
        <dbReference type="Proteomes" id="UP000503349"/>
    </source>
</evidence>
<feature type="compositionally biased region" description="Basic and acidic residues" evidence="1">
    <location>
        <begin position="1"/>
        <end position="11"/>
    </location>
</feature>
<sequence>MGLGDKDKEQRQTNPHQSGHSEVESSKLEIEGCETSLDRKNLLQHHSEQRKTPLHRGSHMIRHGVGTVDDRRHGPQKCV</sequence>
<evidence type="ECO:0000256" key="1">
    <source>
        <dbReference type="SAM" id="MobiDB-lite"/>
    </source>
</evidence>
<name>A0A6G1Q8L3_CHAAH</name>
<feature type="region of interest" description="Disordered" evidence="1">
    <location>
        <begin position="42"/>
        <end position="79"/>
    </location>
</feature>
<gene>
    <name evidence="2" type="ORF">EXN66_Car014441</name>
</gene>
<evidence type="ECO:0000313" key="2">
    <source>
        <dbReference type="EMBL" id="KAF3698754.1"/>
    </source>
</evidence>
<reference evidence="3" key="2">
    <citation type="submission" date="2019-02" db="EMBL/GenBank/DDBJ databases">
        <title>Opniocepnalus argus Var Kimnra genome.</title>
        <authorList>
            <person name="Zhou C."/>
            <person name="Xiao S."/>
        </authorList>
    </citation>
    <scope>NUCLEOTIDE SEQUENCE [LARGE SCALE GENOMIC DNA]</scope>
</reference>
<feature type="compositionally biased region" description="Basic residues" evidence="1">
    <location>
        <begin position="52"/>
        <end position="62"/>
    </location>
</feature>
<dbReference type="EMBL" id="CM015725">
    <property type="protein sequence ID" value="KAF3698754.1"/>
    <property type="molecule type" value="Genomic_DNA"/>
</dbReference>
<organism evidence="2 3">
    <name type="scientific">Channa argus</name>
    <name type="common">Northern snakehead</name>
    <name type="synonym">Ophicephalus argus</name>
    <dbReference type="NCBI Taxonomy" id="215402"/>
    <lineage>
        <taxon>Eukaryota</taxon>
        <taxon>Metazoa</taxon>
        <taxon>Chordata</taxon>
        <taxon>Craniata</taxon>
        <taxon>Vertebrata</taxon>
        <taxon>Euteleostomi</taxon>
        <taxon>Actinopterygii</taxon>
        <taxon>Neopterygii</taxon>
        <taxon>Teleostei</taxon>
        <taxon>Neoteleostei</taxon>
        <taxon>Acanthomorphata</taxon>
        <taxon>Anabantaria</taxon>
        <taxon>Anabantiformes</taxon>
        <taxon>Channoidei</taxon>
        <taxon>Channidae</taxon>
        <taxon>Channa</taxon>
    </lineage>
</organism>